<dbReference type="Proteomes" id="UP001065613">
    <property type="component" value="Chromosome"/>
</dbReference>
<feature type="coiled-coil region" evidence="2">
    <location>
        <begin position="115"/>
        <end position="142"/>
    </location>
</feature>
<dbReference type="InterPro" id="IPR007157">
    <property type="entry name" value="PspA_VIPP1"/>
</dbReference>
<accession>A0A977PXU3</accession>
<dbReference type="EMBL" id="CP073041">
    <property type="protein sequence ID" value="UXE63012.1"/>
    <property type="molecule type" value="Genomic_DNA"/>
</dbReference>
<organism evidence="3">
    <name type="scientific">Woronichinia naegeliana WA131</name>
    <dbReference type="NCBI Taxonomy" id="2824559"/>
    <lineage>
        <taxon>Bacteria</taxon>
        <taxon>Bacillati</taxon>
        <taxon>Cyanobacteriota</taxon>
        <taxon>Cyanophyceae</taxon>
        <taxon>Synechococcales</taxon>
        <taxon>Coelosphaeriaceae</taxon>
        <taxon>Woronichinia</taxon>
    </lineage>
</organism>
<evidence type="ECO:0000313" key="3">
    <source>
        <dbReference type="EMBL" id="UXE63012.1"/>
    </source>
</evidence>
<protein>
    <submittedName>
        <fullName evidence="3">PspA/IM30 family protein</fullName>
    </submittedName>
</protein>
<sequence length="222" mass="25374">MSLLTRFRQVIRAQWTSLGQESQDPEKLLTEMTTQMELELIEMRRALAEAIATHKSSERQLAAQQIAAQKWYERAQLAIDKGNENLAREALEHRQAYQHHIQVLEQSLAEHQPVIRRLKGDLQTLERKYSEVKAKKSLYLARLKSAAAAQKLQEMMGGMDHLSASSLFERLENKVLELEAQSALTSFVNDPLEQKFATLEDQKGIEATLNQLKAQRRSLPPS</sequence>
<dbReference type="PANTHER" id="PTHR31088:SF6">
    <property type="entry name" value="PHAGE SHOCK PROTEIN A"/>
    <property type="match status" value="1"/>
</dbReference>
<keyword evidence="2" id="KW-0175">Coiled coil</keyword>
<evidence type="ECO:0000256" key="1">
    <source>
        <dbReference type="ARBA" id="ARBA00043985"/>
    </source>
</evidence>
<dbReference type="AlphaFoldDB" id="A0A977PXU3"/>
<dbReference type="KEGG" id="wna:KA717_10230"/>
<reference evidence="3" key="1">
    <citation type="submission" date="2021-04" db="EMBL/GenBank/DDBJ databases">
        <title>Genome sequence of Woronichinia naegeliana from Washington state freshwater lake bloom.</title>
        <authorList>
            <person name="Dreher T.W."/>
        </authorList>
    </citation>
    <scope>NUCLEOTIDE SEQUENCE</scope>
    <source>
        <strain evidence="3">WA131</strain>
    </source>
</reference>
<gene>
    <name evidence="3" type="ORF">KA717_10230</name>
</gene>
<evidence type="ECO:0000256" key="2">
    <source>
        <dbReference type="SAM" id="Coils"/>
    </source>
</evidence>
<dbReference type="PANTHER" id="PTHR31088">
    <property type="entry name" value="MEMBRANE-ASSOCIATED PROTEIN VIPP1, CHLOROPLASTIC"/>
    <property type="match status" value="1"/>
</dbReference>
<dbReference type="Pfam" id="PF04012">
    <property type="entry name" value="PspA_IM30"/>
    <property type="match status" value="1"/>
</dbReference>
<comment type="similarity">
    <text evidence="1">Belongs to the PspA/Vipp/IM30 family.</text>
</comment>
<proteinExistence type="inferred from homology"/>
<name>A0A977PXU3_9CYAN</name>